<keyword evidence="8" id="KW-1185">Reference proteome</keyword>
<dbReference type="GO" id="GO:0016020">
    <property type="term" value="C:membrane"/>
    <property type="evidence" value="ECO:0007669"/>
    <property type="project" value="UniProtKB-SubCell"/>
</dbReference>
<dbReference type="EMBL" id="BMXI01000005">
    <property type="protein sequence ID" value="GHC49814.1"/>
    <property type="molecule type" value="Genomic_DNA"/>
</dbReference>
<dbReference type="AlphaFoldDB" id="A0A918TIX2"/>
<feature type="domain" description="Methylamine utilisation protein MauE" evidence="6">
    <location>
        <begin position="7"/>
        <end position="136"/>
    </location>
</feature>
<feature type="transmembrane region" description="Helical" evidence="5">
    <location>
        <begin position="51"/>
        <end position="70"/>
    </location>
</feature>
<feature type="transmembrane region" description="Helical" evidence="5">
    <location>
        <begin position="77"/>
        <end position="96"/>
    </location>
</feature>
<dbReference type="Pfam" id="PF07291">
    <property type="entry name" value="MauE"/>
    <property type="match status" value="1"/>
</dbReference>
<evidence type="ECO:0000256" key="1">
    <source>
        <dbReference type="ARBA" id="ARBA00004141"/>
    </source>
</evidence>
<name>A0A918TIX2_9BACT</name>
<evidence type="ECO:0000256" key="3">
    <source>
        <dbReference type="ARBA" id="ARBA00022989"/>
    </source>
</evidence>
<evidence type="ECO:0000256" key="5">
    <source>
        <dbReference type="SAM" id="Phobius"/>
    </source>
</evidence>
<evidence type="ECO:0000256" key="4">
    <source>
        <dbReference type="ARBA" id="ARBA00023136"/>
    </source>
</evidence>
<evidence type="ECO:0000259" key="6">
    <source>
        <dbReference type="Pfam" id="PF07291"/>
    </source>
</evidence>
<keyword evidence="4 5" id="KW-0472">Membrane</keyword>
<gene>
    <name evidence="7" type="ORF">GCM10007100_14690</name>
</gene>
<dbReference type="InterPro" id="IPR009908">
    <property type="entry name" value="Methylamine_util_MauE"/>
</dbReference>
<dbReference type="Proteomes" id="UP000644507">
    <property type="component" value="Unassembled WGS sequence"/>
</dbReference>
<evidence type="ECO:0000313" key="8">
    <source>
        <dbReference type="Proteomes" id="UP000644507"/>
    </source>
</evidence>
<organism evidence="7 8">
    <name type="scientific">Roseibacillus persicicus</name>
    <dbReference type="NCBI Taxonomy" id="454148"/>
    <lineage>
        <taxon>Bacteria</taxon>
        <taxon>Pseudomonadati</taxon>
        <taxon>Verrucomicrobiota</taxon>
        <taxon>Verrucomicrobiia</taxon>
        <taxon>Verrucomicrobiales</taxon>
        <taxon>Verrucomicrobiaceae</taxon>
        <taxon>Roseibacillus</taxon>
    </lineage>
</organism>
<accession>A0A918TIX2</accession>
<evidence type="ECO:0000256" key="2">
    <source>
        <dbReference type="ARBA" id="ARBA00022692"/>
    </source>
</evidence>
<feature type="transmembrane region" description="Helical" evidence="5">
    <location>
        <begin position="116"/>
        <end position="135"/>
    </location>
</feature>
<comment type="caution">
    <text evidence="7">The sequence shown here is derived from an EMBL/GenBank/DDBJ whole genome shotgun (WGS) entry which is preliminary data.</text>
</comment>
<evidence type="ECO:0000313" key="7">
    <source>
        <dbReference type="EMBL" id="GHC49814.1"/>
    </source>
</evidence>
<keyword evidence="2 5" id="KW-0812">Transmembrane</keyword>
<reference evidence="7" key="2">
    <citation type="submission" date="2020-09" db="EMBL/GenBank/DDBJ databases">
        <authorList>
            <person name="Sun Q."/>
            <person name="Kim S."/>
        </authorList>
    </citation>
    <scope>NUCLEOTIDE SEQUENCE</scope>
    <source>
        <strain evidence="7">KCTC 12988</strain>
    </source>
</reference>
<keyword evidence="3 5" id="KW-1133">Transmembrane helix</keyword>
<reference evidence="7" key="1">
    <citation type="journal article" date="2014" name="Int. J. Syst. Evol. Microbiol.">
        <title>Complete genome sequence of Corynebacterium casei LMG S-19264T (=DSM 44701T), isolated from a smear-ripened cheese.</title>
        <authorList>
            <consortium name="US DOE Joint Genome Institute (JGI-PGF)"/>
            <person name="Walter F."/>
            <person name="Albersmeier A."/>
            <person name="Kalinowski J."/>
            <person name="Ruckert C."/>
        </authorList>
    </citation>
    <scope>NUCLEOTIDE SEQUENCE</scope>
    <source>
        <strain evidence="7">KCTC 12988</strain>
    </source>
</reference>
<sequence>MPSITATLFLILRLGLGIFFVWSGLIKLADLDAFTEAVFNYQILFPPYDGYAAYFVAWLEVIAGLATIIGRWGARGGLLAIAFMLAAFNIALGIAASKGLNINCGCFGSSEEPTNYLLHIGLNLLLWVLAIILLWREFTARSKRLFSENKLSLPNQS</sequence>
<protein>
    <recommendedName>
        <fullName evidence="6">Methylamine utilisation protein MauE domain-containing protein</fullName>
    </recommendedName>
</protein>
<dbReference type="GO" id="GO:0030416">
    <property type="term" value="P:methylamine metabolic process"/>
    <property type="evidence" value="ECO:0007669"/>
    <property type="project" value="InterPro"/>
</dbReference>
<comment type="subcellular location">
    <subcellularLocation>
        <location evidence="1">Membrane</location>
        <topology evidence="1">Multi-pass membrane protein</topology>
    </subcellularLocation>
</comment>
<proteinExistence type="predicted"/>
<dbReference type="RefSeq" id="WP_189569058.1">
    <property type="nucleotide sequence ID" value="NZ_BMXI01000005.1"/>
</dbReference>